<dbReference type="SUPFAM" id="SSF63411">
    <property type="entry name" value="LuxS/MPP-like metallohydrolase"/>
    <property type="match status" value="4"/>
</dbReference>
<evidence type="ECO:0000256" key="11">
    <source>
        <dbReference type="ARBA" id="ARBA00029597"/>
    </source>
</evidence>
<dbReference type="GO" id="GO:0006508">
    <property type="term" value="P:proteolysis"/>
    <property type="evidence" value="ECO:0007669"/>
    <property type="project" value="UniProtKB-KW"/>
</dbReference>
<evidence type="ECO:0000313" key="20">
    <source>
        <dbReference type="Proteomes" id="UP000019276"/>
    </source>
</evidence>
<accession>W7Q637</accession>
<dbReference type="InterPro" id="IPR050626">
    <property type="entry name" value="Peptidase_M16"/>
</dbReference>
<evidence type="ECO:0000256" key="10">
    <source>
        <dbReference type="ARBA" id="ARBA00023049"/>
    </source>
</evidence>
<dbReference type="InterPro" id="IPR011765">
    <property type="entry name" value="Pept_M16_N"/>
</dbReference>
<feature type="domain" description="Peptidase M16 C-terminal" evidence="16">
    <location>
        <begin position="226"/>
        <end position="402"/>
    </location>
</feature>
<dbReference type="STRING" id="1328313.DS2_18388"/>
<dbReference type="AlphaFoldDB" id="W7Q637"/>
<evidence type="ECO:0000259" key="18">
    <source>
        <dbReference type="Pfam" id="PF22456"/>
    </source>
</evidence>
<evidence type="ECO:0000256" key="12">
    <source>
        <dbReference type="ARBA" id="ARBA00031184"/>
    </source>
</evidence>
<gene>
    <name evidence="19" type="ORF">DS2_18388</name>
</gene>
<evidence type="ECO:0000259" key="17">
    <source>
        <dbReference type="Pfam" id="PF16187"/>
    </source>
</evidence>
<dbReference type="Gene3D" id="3.30.830.10">
    <property type="entry name" value="Metalloenzyme, LuxS/M16 peptidase-like"/>
    <property type="match status" value="4"/>
</dbReference>
<dbReference type="Pfam" id="PF16187">
    <property type="entry name" value="Peptidase_M16_M"/>
    <property type="match status" value="1"/>
</dbReference>
<keyword evidence="8" id="KW-0378">Hydrolase</keyword>
<dbReference type="InterPro" id="IPR032632">
    <property type="entry name" value="Peptidase_M16_M"/>
</dbReference>
<keyword evidence="6" id="KW-0645">Protease</keyword>
<dbReference type="Pfam" id="PF00675">
    <property type="entry name" value="Peptidase_M16"/>
    <property type="match status" value="1"/>
</dbReference>
<evidence type="ECO:0000256" key="1">
    <source>
        <dbReference type="ARBA" id="ARBA00001947"/>
    </source>
</evidence>
<dbReference type="OrthoDB" id="9811314at2"/>
<dbReference type="PANTHER" id="PTHR43690">
    <property type="entry name" value="NARDILYSIN"/>
    <property type="match status" value="1"/>
</dbReference>
<evidence type="ECO:0000259" key="16">
    <source>
        <dbReference type="Pfam" id="PF05193"/>
    </source>
</evidence>
<dbReference type="Pfam" id="PF05193">
    <property type="entry name" value="Peptidase_M16_C"/>
    <property type="match status" value="1"/>
</dbReference>
<dbReference type="InterPro" id="IPR011249">
    <property type="entry name" value="Metalloenz_LuxS/M16"/>
</dbReference>
<keyword evidence="10" id="KW-0482">Metalloprotease</keyword>
<evidence type="ECO:0000256" key="6">
    <source>
        <dbReference type="ARBA" id="ARBA00022670"/>
    </source>
</evidence>
<dbReference type="Pfam" id="PF22456">
    <property type="entry name" value="PqqF-like_C_4"/>
    <property type="match status" value="1"/>
</dbReference>
<feature type="signal peptide" evidence="14">
    <location>
        <begin position="1"/>
        <end position="23"/>
    </location>
</feature>
<feature type="chain" id="PRO_5004900461" description="Protease 3" evidence="14">
    <location>
        <begin position="24"/>
        <end position="954"/>
    </location>
</feature>
<name>W7Q637_9ALTE</name>
<dbReference type="EC" id="3.4.24.55" evidence="4"/>
<evidence type="ECO:0000256" key="3">
    <source>
        <dbReference type="ARBA" id="ARBA00007261"/>
    </source>
</evidence>
<comment type="cofactor">
    <cofactor evidence="1">
        <name>Zn(2+)</name>
        <dbReference type="ChEBI" id="CHEBI:29105"/>
    </cofactor>
</comment>
<comment type="caution">
    <text evidence="19">The sequence shown here is derived from an EMBL/GenBank/DDBJ whole genome shotgun (WGS) entry which is preliminary data.</text>
</comment>
<evidence type="ECO:0000256" key="9">
    <source>
        <dbReference type="ARBA" id="ARBA00022833"/>
    </source>
</evidence>
<protein>
    <recommendedName>
        <fullName evidence="5">Protease 3</fullName>
        <ecNumber evidence="4">3.4.24.55</ecNumber>
    </recommendedName>
    <alternativeName>
        <fullName evidence="13">Pitrilysin</fullName>
    </alternativeName>
    <alternativeName>
        <fullName evidence="12">Protease III</fullName>
    </alternativeName>
    <alternativeName>
        <fullName evidence="11">Protease pi</fullName>
    </alternativeName>
</protein>
<evidence type="ECO:0000256" key="14">
    <source>
        <dbReference type="SAM" id="SignalP"/>
    </source>
</evidence>
<keyword evidence="7" id="KW-0479">Metal-binding</keyword>
<feature type="domain" description="Coenzyme PQQ synthesis protein F-like C-terminal lobe" evidence="18">
    <location>
        <begin position="789"/>
        <end position="886"/>
    </location>
</feature>
<comment type="function">
    <text evidence="2">Endopeptidase that degrades small peptides of less than 7 kDa, such as glucagon and insulin.</text>
</comment>
<dbReference type="GO" id="GO:0004222">
    <property type="term" value="F:metalloendopeptidase activity"/>
    <property type="evidence" value="ECO:0007669"/>
    <property type="project" value="UniProtKB-EC"/>
</dbReference>
<dbReference type="InterPro" id="IPR054734">
    <property type="entry name" value="PqqF-like_C_4"/>
</dbReference>
<comment type="similarity">
    <text evidence="3">Belongs to the peptidase M16 family.</text>
</comment>
<keyword evidence="14" id="KW-0732">Signal</keyword>
<evidence type="ECO:0000259" key="15">
    <source>
        <dbReference type="Pfam" id="PF00675"/>
    </source>
</evidence>
<evidence type="ECO:0000256" key="7">
    <source>
        <dbReference type="ARBA" id="ARBA00022723"/>
    </source>
</evidence>
<evidence type="ECO:0000256" key="4">
    <source>
        <dbReference type="ARBA" id="ARBA00012449"/>
    </source>
</evidence>
<dbReference type="EMBL" id="ARZY01000057">
    <property type="protein sequence ID" value="EWH08239.1"/>
    <property type="molecule type" value="Genomic_DNA"/>
</dbReference>
<dbReference type="PATRIC" id="fig|1328313.3.peg.3758"/>
<sequence>MQNKRFKGRFLIVGLFAMISAWGCSSSLQPADHLRGQLVVSGDLDKSPADVRQYKSIWLDNGLQVVLVSDPNAANSVASLSVGAGSAQDPIELPGLAHFLEHLIWTASEQYPIPNLLKSLVEQNAGYTNAFTQINNTQYFFAIDNANFSEALKMLSAAISKPLLFAELTDKEITAVDNEWHRAKQNDNFISHRVLANIFNSNHSLSRFTMGNRQTLTAHSNKQLKQALLRFHQQYYSANLMKLVIAGNQPISELVKLAKQTFSSVPNRNSQIVHDKNAWYSEEHLGREVFVKRKAQGHELSLNFFLPKSDNWQKRSFQYIAQLLNSSEKGALKQQLESKGWISNYASYAIPDAFSHTGLVSLNVTLTEAGTIQTEQIIAAFFAFTKLILEQGINESYYAAMQKPMHRSWLEYKQPDLVWLVNQIASLLHTMPTKDVLAEGYLALDFDPIEITNILSGLTPENMLLWHLSNHEEVEHDLDYAIGGYRVQKLTSERMDSWKKTNLVLNLPAIETQKVESQNVEVVDSLAKPTELTLTETAAVSAWLIHSQKFPGDTSGVLRLRLQTPDVLATPKNLVMAHLINNFLKNENQAIKERAFKLDGISIDDRSNNHGMTELALFGNTQKQTKYALQLIDNFTTLTFEQSAIEREVEPYVNSLRNETYNQTPAQLHSYLAQNLSMPPVHFTNKQRIDALLSITVADLEAFHKKMLSNNFVEIMAGGFYSKVQIQKFAQNIRGKLGPSSMKQPWVYEINYLPRSNSILAESDLENNGLLDIYVYPIYSEKVEIQLTLLNYLLAPSAFNSLRTQQQLGYVVDSQVVKVFDLPSIGILIESNEVELIKLKSATNQFLQAFSKPLTNVSAAEFEQLKVALLAHYNKQPANLIEEMNVYMYDWYQGKLGYNSFASHQQHKQLIMDTTLEDIRFLYRELFLSDEAINLTVQLKGTKFVGSEYYQQLN</sequence>
<dbReference type="FunFam" id="3.30.830.10:FF:000012">
    <property type="entry name" value="Protease 3"/>
    <property type="match status" value="1"/>
</dbReference>
<evidence type="ECO:0000313" key="19">
    <source>
        <dbReference type="EMBL" id="EWH08239.1"/>
    </source>
</evidence>
<dbReference type="InterPro" id="IPR007863">
    <property type="entry name" value="Peptidase_M16_C"/>
</dbReference>
<evidence type="ECO:0000256" key="5">
    <source>
        <dbReference type="ARBA" id="ARBA00017565"/>
    </source>
</evidence>
<keyword evidence="9" id="KW-0862">Zinc</keyword>
<keyword evidence="20" id="KW-1185">Reference proteome</keyword>
<evidence type="ECO:0000256" key="8">
    <source>
        <dbReference type="ARBA" id="ARBA00022801"/>
    </source>
</evidence>
<evidence type="ECO:0000256" key="13">
    <source>
        <dbReference type="ARBA" id="ARBA00033450"/>
    </source>
</evidence>
<proteinExistence type="inferred from homology"/>
<organism evidence="19 20">
    <name type="scientific">Catenovulum agarivorans DS-2</name>
    <dbReference type="NCBI Taxonomy" id="1328313"/>
    <lineage>
        <taxon>Bacteria</taxon>
        <taxon>Pseudomonadati</taxon>
        <taxon>Pseudomonadota</taxon>
        <taxon>Gammaproteobacteria</taxon>
        <taxon>Alteromonadales</taxon>
        <taxon>Alteromonadaceae</taxon>
        <taxon>Catenovulum</taxon>
    </lineage>
</organism>
<dbReference type="GO" id="GO:0046872">
    <property type="term" value="F:metal ion binding"/>
    <property type="evidence" value="ECO:0007669"/>
    <property type="project" value="UniProtKB-KW"/>
</dbReference>
<feature type="domain" description="Peptidase M16 N-terminal" evidence="15">
    <location>
        <begin position="65"/>
        <end position="210"/>
    </location>
</feature>
<dbReference type="RefSeq" id="WP_035016499.1">
    <property type="nucleotide sequence ID" value="NZ_ARZY01000057.1"/>
</dbReference>
<dbReference type="PANTHER" id="PTHR43690:SF18">
    <property type="entry name" value="INSULIN-DEGRADING ENZYME-RELATED"/>
    <property type="match status" value="1"/>
</dbReference>
<feature type="domain" description="Peptidase M16 middle/third" evidence="17">
    <location>
        <begin position="420"/>
        <end position="688"/>
    </location>
</feature>
<evidence type="ECO:0000256" key="2">
    <source>
        <dbReference type="ARBA" id="ARBA00002184"/>
    </source>
</evidence>
<reference evidence="19 20" key="1">
    <citation type="journal article" date="2014" name="Genome Announc.">
        <title>Draft Genome Sequence of the Agar-Degrading Bacterium Catenovulum sp. Strain DS-2, Isolated from Intestines of Haliotis diversicolor.</title>
        <authorList>
            <person name="Shan D."/>
            <person name="Li X."/>
            <person name="Gu Z."/>
            <person name="Wei G."/>
            <person name="Gao Z."/>
            <person name="Shao Z."/>
        </authorList>
    </citation>
    <scope>NUCLEOTIDE SEQUENCE [LARGE SCALE GENOMIC DNA]</scope>
    <source>
        <strain evidence="19 20">DS-2</strain>
    </source>
</reference>
<dbReference type="eggNOG" id="COG1025">
    <property type="taxonomic scope" value="Bacteria"/>
</dbReference>
<dbReference type="Proteomes" id="UP000019276">
    <property type="component" value="Unassembled WGS sequence"/>
</dbReference>